<evidence type="ECO:0000313" key="1">
    <source>
        <dbReference type="EMBL" id="MCG2589706.1"/>
    </source>
</evidence>
<reference evidence="1" key="1">
    <citation type="submission" date="2022-01" db="EMBL/GenBank/DDBJ databases">
        <authorList>
            <person name="Wang Y."/>
        </authorList>
    </citation>
    <scope>NUCLEOTIDE SEQUENCE</scope>
    <source>
        <strain evidence="1">WB101</strain>
    </source>
</reference>
<organism evidence="1 2">
    <name type="scientific">Rhodohalobacter sulfatireducens</name>
    <dbReference type="NCBI Taxonomy" id="2911366"/>
    <lineage>
        <taxon>Bacteria</taxon>
        <taxon>Pseudomonadati</taxon>
        <taxon>Balneolota</taxon>
        <taxon>Balneolia</taxon>
        <taxon>Balneolales</taxon>
        <taxon>Balneolaceae</taxon>
        <taxon>Rhodohalobacter</taxon>
    </lineage>
</organism>
<dbReference type="EMBL" id="JAKLWS010000019">
    <property type="protein sequence ID" value="MCG2589706.1"/>
    <property type="molecule type" value="Genomic_DNA"/>
</dbReference>
<dbReference type="SUPFAM" id="SSF53756">
    <property type="entry name" value="UDP-Glycosyltransferase/glycogen phosphorylase"/>
    <property type="match status" value="1"/>
</dbReference>
<dbReference type="RefSeq" id="WP_237855066.1">
    <property type="nucleotide sequence ID" value="NZ_JAKLWS010000019.1"/>
</dbReference>
<sequence>MHNIDRETNQYHPRLIAFRRKIIHFASKKVMVTDPNLQEVAAENGIDCNKIDWLCFGIPGRVTYNRKNVDLKNRITGFKNQLQKSGEIVRIGLCVSGPARKKLHYLLADTIVGKSSKIPHKVVGLVFIGDFPVGQKFDLAKKRMQDSPYILFIDDSFEVNESYISDQIDFYYRSLSDLSVPYTVYVATNERKPLVAHNFGALPILIKKERLGFIVDTFEKEIQAKISDYVSSWSPKGADQFLEDRTWTVAATRLIRAIED</sequence>
<comment type="caution">
    <text evidence="1">The sequence shown here is derived from an EMBL/GenBank/DDBJ whole genome shotgun (WGS) entry which is preliminary data.</text>
</comment>
<protein>
    <submittedName>
        <fullName evidence="1">Uncharacterized protein</fullName>
    </submittedName>
</protein>
<reference evidence="1" key="2">
    <citation type="submission" date="2024-05" db="EMBL/GenBank/DDBJ databases">
        <title>Rhodohalobacter halophilus gen. nov., sp. nov., a moderately halophilic member of the family Balneolaceae.</title>
        <authorList>
            <person name="Xia J."/>
        </authorList>
    </citation>
    <scope>NUCLEOTIDE SEQUENCE</scope>
    <source>
        <strain evidence="1">WB101</strain>
    </source>
</reference>
<gene>
    <name evidence="1" type="ORF">L6773_14090</name>
</gene>
<proteinExistence type="predicted"/>
<accession>A0ABS9KFS3</accession>
<keyword evidence="2" id="KW-1185">Reference proteome</keyword>
<evidence type="ECO:0000313" key="2">
    <source>
        <dbReference type="Proteomes" id="UP001165366"/>
    </source>
</evidence>
<name>A0ABS9KFS3_9BACT</name>
<dbReference type="Proteomes" id="UP001165366">
    <property type="component" value="Unassembled WGS sequence"/>
</dbReference>